<feature type="compositionally biased region" description="Polar residues" evidence="2">
    <location>
        <begin position="332"/>
        <end position="346"/>
    </location>
</feature>
<feature type="compositionally biased region" description="Polar residues" evidence="2">
    <location>
        <begin position="289"/>
        <end position="298"/>
    </location>
</feature>
<evidence type="ECO:0000256" key="1">
    <source>
        <dbReference type="SAM" id="Coils"/>
    </source>
</evidence>
<sequence length="346" mass="39718">MQNPDPLSLENLKNHEEKLTAYSEALNQMKDSLKEFQRLNSALGQLLNKSDFPARAYQAGDSIKDGGLGTVPGSTLSSPQSYIEHSLPEISSGNAEGKPSSVLKILLSLEKNLFEKEKTAENINRIIAEILPRYEGILEDLDSFYKSVRMLKQTSRKKWSYMFWNSQKDENQDHAGDKIDQLLSSIELLKGEVSESKSRIELMKESLITYMKKEEENKQLIQQLKQTIEKMNENENKYEGAIQQIKNTISNQKEVNKRISTENKQLKEMLSAQPNHPYANEHFNHQRTHAVQSQSRNRQPYAPNDFTEPYHDSDDNQKSKEALRKYYEAKNLGSSSSVINPFNNSR</sequence>
<feature type="region of interest" description="Disordered" evidence="2">
    <location>
        <begin position="287"/>
        <end position="346"/>
    </location>
</feature>
<dbReference type="RefSeq" id="WP_058297066.1">
    <property type="nucleotide sequence ID" value="NZ_FMAU01000001.1"/>
</dbReference>
<dbReference type="Proteomes" id="UP000181997">
    <property type="component" value="Unassembled WGS sequence"/>
</dbReference>
<organism evidence="3 4">
    <name type="scientific">[Bacillus] enclensis</name>
    <dbReference type="NCBI Taxonomy" id="1402860"/>
    <lineage>
        <taxon>Bacteria</taxon>
        <taxon>Bacillati</taxon>
        <taxon>Bacillota</taxon>
        <taxon>Bacilli</taxon>
        <taxon>Bacillales</taxon>
        <taxon>Bacillaceae</taxon>
        <taxon>Rossellomorea</taxon>
    </lineage>
</organism>
<gene>
    <name evidence="3" type="ORF">GA0061094_0123</name>
</gene>
<proteinExistence type="predicted"/>
<accession>A0A0V8HPQ4</accession>
<dbReference type="EMBL" id="FMAU01000001">
    <property type="protein sequence ID" value="SCB73117.1"/>
    <property type="molecule type" value="Genomic_DNA"/>
</dbReference>
<protein>
    <submittedName>
        <fullName evidence="3">Uncharacterized protein</fullName>
    </submittedName>
</protein>
<name>A0A0V8HPQ4_9BACI</name>
<evidence type="ECO:0000256" key="2">
    <source>
        <dbReference type="SAM" id="MobiDB-lite"/>
    </source>
</evidence>
<evidence type="ECO:0000313" key="4">
    <source>
        <dbReference type="Proteomes" id="UP000181997"/>
    </source>
</evidence>
<evidence type="ECO:0000313" key="3">
    <source>
        <dbReference type="EMBL" id="SCB73117.1"/>
    </source>
</evidence>
<keyword evidence="1" id="KW-0175">Coiled coil</keyword>
<keyword evidence="4" id="KW-1185">Reference proteome</keyword>
<feature type="coiled-coil region" evidence="1">
    <location>
        <begin position="12"/>
        <end position="39"/>
    </location>
</feature>
<dbReference type="AlphaFoldDB" id="A0A0V8HPQ4"/>
<feature type="coiled-coil region" evidence="1">
    <location>
        <begin position="210"/>
        <end position="269"/>
    </location>
</feature>
<feature type="compositionally biased region" description="Basic and acidic residues" evidence="2">
    <location>
        <begin position="308"/>
        <end position="328"/>
    </location>
</feature>
<reference evidence="4" key="1">
    <citation type="submission" date="2016-08" db="EMBL/GenBank/DDBJ databases">
        <authorList>
            <person name="Varghese N."/>
            <person name="Submissions Spin"/>
        </authorList>
    </citation>
    <scope>NUCLEOTIDE SEQUENCE [LARGE SCALE GENOMIC DNA]</scope>
    <source>
        <strain evidence="4">SGD-1123</strain>
    </source>
</reference>